<accession>A0AAD0L9D3</accession>
<dbReference type="AlphaFoldDB" id="A0AAD0L9D3"/>
<reference evidence="6 7" key="1">
    <citation type="submission" date="2018-06" db="EMBL/GenBank/DDBJ databases">
        <title>The genome of Pseudomonas putida NX-1, a lignin degrader.</title>
        <authorList>
            <person name="Xu Z."/>
        </authorList>
    </citation>
    <scope>NUCLEOTIDE SEQUENCE [LARGE SCALE GENOMIC DNA]</scope>
    <source>
        <strain evidence="6 7">NX-1</strain>
    </source>
</reference>
<dbReference type="Gene3D" id="3.30.9.10">
    <property type="entry name" value="D-Amino Acid Oxidase, subunit A, domain 2"/>
    <property type="match status" value="1"/>
</dbReference>
<feature type="domain" description="FAD dependent oxidoreductase" evidence="5">
    <location>
        <begin position="6"/>
        <end position="349"/>
    </location>
</feature>
<evidence type="ECO:0000256" key="4">
    <source>
        <dbReference type="ARBA" id="ARBA00023002"/>
    </source>
</evidence>
<evidence type="ECO:0000313" key="6">
    <source>
        <dbReference type="EMBL" id="AXA26703.1"/>
    </source>
</evidence>
<proteinExistence type="predicted"/>
<dbReference type="RefSeq" id="WP_063546089.1">
    <property type="nucleotide sequence ID" value="NZ_CP011789.1"/>
</dbReference>
<gene>
    <name evidence="6" type="ORF">C1S65_22240</name>
</gene>
<evidence type="ECO:0000259" key="5">
    <source>
        <dbReference type="Pfam" id="PF01266"/>
    </source>
</evidence>
<name>A0AAD0L9D3_PSEPU</name>
<evidence type="ECO:0000256" key="3">
    <source>
        <dbReference type="ARBA" id="ARBA00022827"/>
    </source>
</evidence>
<evidence type="ECO:0000313" key="7">
    <source>
        <dbReference type="Proteomes" id="UP000251617"/>
    </source>
</evidence>
<dbReference type="GO" id="GO:0050660">
    <property type="term" value="F:flavin adenine dinucleotide binding"/>
    <property type="evidence" value="ECO:0007669"/>
    <property type="project" value="InterPro"/>
</dbReference>
<dbReference type="InterPro" id="IPR036188">
    <property type="entry name" value="FAD/NAD-bd_sf"/>
</dbReference>
<dbReference type="InterPro" id="IPR045170">
    <property type="entry name" value="MTOX"/>
</dbReference>
<dbReference type="InterPro" id="IPR006076">
    <property type="entry name" value="FAD-dep_OxRdtase"/>
</dbReference>
<dbReference type="PANTHER" id="PTHR10961">
    <property type="entry name" value="PEROXISOMAL SARCOSINE OXIDASE"/>
    <property type="match status" value="1"/>
</dbReference>
<dbReference type="GO" id="GO:0008115">
    <property type="term" value="F:sarcosine oxidase activity"/>
    <property type="evidence" value="ECO:0007669"/>
    <property type="project" value="TreeGrafter"/>
</dbReference>
<dbReference type="SUPFAM" id="SSF51905">
    <property type="entry name" value="FAD/NAD(P)-binding domain"/>
    <property type="match status" value="1"/>
</dbReference>
<comment type="cofactor">
    <cofactor evidence="1">
        <name>FAD</name>
        <dbReference type="ChEBI" id="CHEBI:57692"/>
    </cofactor>
</comment>
<evidence type="ECO:0000256" key="2">
    <source>
        <dbReference type="ARBA" id="ARBA00022630"/>
    </source>
</evidence>
<dbReference type="PANTHER" id="PTHR10961:SF7">
    <property type="entry name" value="FAD DEPENDENT OXIDOREDUCTASE DOMAIN-CONTAINING PROTEIN"/>
    <property type="match status" value="1"/>
</dbReference>
<dbReference type="Gene3D" id="3.50.50.60">
    <property type="entry name" value="FAD/NAD(P)-binding domain"/>
    <property type="match status" value="1"/>
</dbReference>
<organism evidence="6 7">
    <name type="scientific">Pseudomonas putida</name>
    <name type="common">Arthrobacter siderocapsulatus</name>
    <dbReference type="NCBI Taxonomy" id="303"/>
    <lineage>
        <taxon>Bacteria</taxon>
        <taxon>Pseudomonadati</taxon>
        <taxon>Pseudomonadota</taxon>
        <taxon>Gammaproteobacteria</taxon>
        <taxon>Pseudomonadales</taxon>
        <taxon>Pseudomonadaceae</taxon>
        <taxon>Pseudomonas</taxon>
    </lineage>
</organism>
<dbReference type="Pfam" id="PF01266">
    <property type="entry name" value="DAO"/>
    <property type="match status" value="1"/>
</dbReference>
<evidence type="ECO:0000256" key="1">
    <source>
        <dbReference type="ARBA" id="ARBA00001974"/>
    </source>
</evidence>
<keyword evidence="4" id="KW-0560">Oxidoreductase</keyword>
<keyword evidence="2" id="KW-0285">Flavoprotein</keyword>
<dbReference type="EMBL" id="CP030750">
    <property type="protein sequence ID" value="AXA26703.1"/>
    <property type="molecule type" value="Genomic_DNA"/>
</dbReference>
<keyword evidence="3" id="KW-0274">FAD</keyword>
<dbReference type="Proteomes" id="UP000251617">
    <property type="component" value="Chromosome"/>
</dbReference>
<sequence>MSKPFDVIIVGAGIIGATCFKIFGDMGKRCLLIDEKPLGCGITGASGCIVRVAHSHAAATAAAAQGYHFYRQLADTAQVPFARTGYLHFAEPAALARMHDWLTEHDVPAELVGPEQLAAHYPGFAISAEQALFEPGSGYMQARPTLEYLVGAGIANGGVYRDAVRVQGLNLDGAGGRVVGVQTTAGEHAATHVVLAMGNATAEFVQTQFGQAFGLWNQHIQVTRFKGEAALLTAPCFIDDEHDLNGRWCPLTQGFYVGHPTGQRVPASHAYAPADPAHVQRTRERGQLRFPWLRHAQMDGALCHSDCYSTQPIAVLGQQPGLPDGVLLASGFSGGGFKMAPYAAMTLAREITQG</sequence>
<protein>
    <submittedName>
        <fullName evidence="6">FAD-binding oxidoreductase</fullName>
    </submittedName>
</protein>